<dbReference type="AlphaFoldDB" id="X0WQ43"/>
<reference evidence="1" key="1">
    <citation type="journal article" date="2014" name="Front. Microbiol.">
        <title>High frequency of phylogenetically diverse reductive dehalogenase-homologous genes in deep subseafloor sedimentary metagenomes.</title>
        <authorList>
            <person name="Kawai M."/>
            <person name="Futagami T."/>
            <person name="Toyoda A."/>
            <person name="Takaki Y."/>
            <person name="Nishi S."/>
            <person name="Hori S."/>
            <person name="Arai W."/>
            <person name="Tsubouchi T."/>
            <person name="Morono Y."/>
            <person name="Uchiyama I."/>
            <person name="Ito T."/>
            <person name="Fujiyama A."/>
            <person name="Inagaki F."/>
            <person name="Takami H."/>
        </authorList>
    </citation>
    <scope>NUCLEOTIDE SEQUENCE</scope>
    <source>
        <strain evidence="1">Expedition CK06-06</strain>
    </source>
</reference>
<protein>
    <recommendedName>
        <fullName evidence="2">HU domain-containing protein</fullName>
    </recommendedName>
</protein>
<dbReference type="GO" id="GO:0003677">
    <property type="term" value="F:DNA binding"/>
    <property type="evidence" value="ECO:0007669"/>
    <property type="project" value="InterPro"/>
</dbReference>
<evidence type="ECO:0000313" key="1">
    <source>
        <dbReference type="EMBL" id="GAG32775.1"/>
    </source>
</evidence>
<dbReference type="GO" id="GO:0030527">
    <property type="term" value="F:structural constituent of chromatin"/>
    <property type="evidence" value="ECO:0007669"/>
    <property type="project" value="InterPro"/>
</dbReference>
<proteinExistence type="predicted"/>
<dbReference type="InterPro" id="IPR010992">
    <property type="entry name" value="IHF-like_DNA-bd_dom_sf"/>
</dbReference>
<dbReference type="SUPFAM" id="SSF47729">
    <property type="entry name" value="IHF-like DNA-binding proteins"/>
    <property type="match status" value="1"/>
</dbReference>
<comment type="caution">
    <text evidence="1">The sequence shown here is derived from an EMBL/GenBank/DDBJ whole genome shotgun (WGS) entry which is preliminary data.</text>
</comment>
<dbReference type="InterPro" id="IPR000119">
    <property type="entry name" value="Hist_DNA-bd"/>
</dbReference>
<organism evidence="1">
    <name type="scientific">marine sediment metagenome</name>
    <dbReference type="NCBI Taxonomy" id="412755"/>
    <lineage>
        <taxon>unclassified sequences</taxon>
        <taxon>metagenomes</taxon>
        <taxon>ecological metagenomes</taxon>
    </lineage>
</organism>
<accession>X0WQ43</accession>
<name>X0WQ43_9ZZZZ</name>
<evidence type="ECO:0008006" key="2">
    <source>
        <dbReference type="Google" id="ProtNLM"/>
    </source>
</evidence>
<gene>
    <name evidence="1" type="ORF">S01H1_68522</name>
</gene>
<sequence length="108" mass="12166">MKKSELDRMVADYLDMSLEDVRAVTTVFVELIGDALVGSGGVQINNLGTFTVGVHEPRPYSLYPGTFKKGERAGKKDGVARPICVHFRRAPRLKRRLKEKHDGQARRR</sequence>
<dbReference type="Gene3D" id="4.10.520.10">
    <property type="entry name" value="IHF-like DNA-binding proteins"/>
    <property type="match status" value="1"/>
</dbReference>
<dbReference type="Pfam" id="PF00216">
    <property type="entry name" value="Bac_DNA_binding"/>
    <property type="match status" value="1"/>
</dbReference>
<dbReference type="EMBL" id="BARS01045445">
    <property type="protein sequence ID" value="GAG32775.1"/>
    <property type="molecule type" value="Genomic_DNA"/>
</dbReference>